<evidence type="ECO:0000256" key="1">
    <source>
        <dbReference type="SAM" id="MobiDB-lite"/>
    </source>
</evidence>
<name>A0A0E0A7V1_9ORYZ</name>
<reference evidence="2" key="2">
    <citation type="submission" date="2018-05" db="EMBL/GenBank/DDBJ databases">
        <title>OgluRS3 (Oryza glumaepatula Reference Sequence Version 3).</title>
        <authorList>
            <person name="Zhang J."/>
            <person name="Kudrna D."/>
            <person name="Lee S."/>
            <person name="Talag J."/>
            <person name="Welchert J."/>
            <person name="Wing R.A."/>
        </authorList>
    </citation>
    <scope>NUCLEOTIDE SEQUENCE [LARGE SCALE GENOMIC DNA]</scope>
</reference>
<feature type="region of interest" description="Disordered" evidence="1">
    <location>
        <begin position="34"/>
        <end position="54"/>
    </location>
</feature>
<evidence type="ECO:0000313" key="2">
    <source>
        <dbReference type="EnsemblPlants" id="OGLUM06G10820.1"/>
    </source>
</evidence>
<evidence type="ECO:0000313" key="3">
    <source>
        <dbReference type="Proteomes" id="UP000026961"/>
    </source>
</evidence>
<proteinExistence type="predicted"/>
<organism evidence="2">
    <name type="scientific">Oryza glumipatula</name>
    <dbReference type="NCBI Taxonomy" id="40148"/>
    <lineage>
        <taxon>Eukaryota</taxon>
        <taxon>Viridiplantae</taxon>
        <taxon>Streptophyta</taxon>
        <taxon>Embryophyta</taxon>
        <taxon>Tracheophyta</taxon>
        <taxon>Spermatophyta</taxon>
        <taxon>Magnoliopsida</taxon>
        <taxon>Liliopsida</taxon>
        <taxon>Poales</taxon>
        <taxon>Poaceae</taxon>
        <taxon>BOP clade</taxon>
        <taxon>Oryzoideae</taxon>
        <taxon>Oryzeae</taxon>
        <taxon>Oryzinae</taxon>
        <taxon>Oryza</taxon>
    </lineage>
</organism>
<sequence>MDCGSDDDGFTGPLTQITYKYIYLDSKKSFLLPPMGGASPSPSPTSTSTRRKPAAAADFPFSDASRVAQLVLDWGVLSDAALLRPTCSTECLGCADAKNR</sequence>
<dbReference type="Gramene" id="OGLUM06G10820.1">
    <property type="protein sequence ID" value="OGLUM06G10820.1"/>
    <property type="gene ID" value="OGLUM06G10820"/>
</dbReference>
<keyword evidence="3" id="KW-1185">Reference proteome</keyword>
<accession>A0A0E0A7V1</accession>
<dbReference type="Proteomes" id="UP000026961">
    <property type="component" value="Chromosome 6"/>
</dbReference>
<dbReference type="AlphaFoldDB" id="A0A0E0A7V1"/>
<dbReference type="EnsemblPlants" id="OGLUM06G10820.1">
    <property type="protein sequence ID" value="OGLUM06G10820.1"/>
    <property type="gene ID" value="OGLUM06G10820"/>
</dbReference>
<feature type="compositionally biased region" description="Low complexity" evidence="1">
    <location>
        <begin position="44"/>
        <end position="54"/>
    </location>
</feature>
<reference evidence="2" key="1">
    <citation type="submission" date="2015-04" db="UniProtKB">
        <authorList>
            <consortium name="EnsemblPlants"/>
        </authorList>
    </citation>
    <scope>IDENTIFICATION</scope>
</reference>
<dbReference type="HOGENOM" id="CLU_181065_0_0_1"/>
<protein>
    <submittedName>
        <fullName evidence="2">Uncharacterized protein</fullName>
    </submittedName>
</protein>